<dbReference type="Gene3D" id="1.10.3090.10">
    <property type="entry name" value="cca-adding enzyme, domain 2"/>
    <property type="match status" value="1"/>
</dbReference>
<dbReference type="GO" id="GO:0005524">
    <property type="term" value="F:ATP binding"/>
    <property type="evidence" value="ECO:0007669"/>
    <property type="project" value="UniProtKB-KW"/>
</dbReference>
<dbReference type="Pfam" id="PF01743">
    <property type="entry name" value="PolyA_pol"/>
    <property type="match status" value="1"/>
</dbReference>
<keyword evidence="3" id="KW-0819">tRNA processing</keyword>
<dbReference type="InterPro" id="IPR006674">
    <property type="entry name" value="HD_domain"/>
</dbReference>
<name>F9D444_PREDD</name>
<feature type="domain" description="HD" evidence="13">
    <location>
        <begin position="328"/>
        <end position="435"/>
    </location>
</feature>
<dbReference type="AlphaFoldDB" id="F9D444"/>
<dbReference type="Gene3D" id="1.10.246.80">
    <property type="match status" value="1"/>
</dbReference>
<accession>F9D444</accession>
<evidence type="ECO:0000256" key="2">
    <source>
        <dbReference type="ARBA" id="ARBA00022679"/>
    </source>
</evidence>
<dbReference type="InterPro" id="IPR003607">
    <property type="entry name" value="HD/PDEase_dom"/>
</dbReference>
<dbReference type="InterPro" id="IPR032828">
    <property type="entry name" value="PolyA_RNA-bd"/>
</dbReference>
<dbReference type="NCBIfam" id="TIGR00277">
    <property type="entry name" value="HDIG"/>
    <property type="match status" value="1"/>
</dbReference>
<dbReference type="SUPFAM" id="SSF81301">
    <property type="entry name" value="Nucleotidyltransferase"/>
    <property type="match status" value="1"/>
</dbReference>
<keyword evidence="9" id="KW-0460">Magnesium</keyword>
<dbReference type="FunFam" id="3.30.460.10:FF:000033">
    <property type="entry name" value="Poly A polymerase head domain protein"/>
    <property type="match status" value="1"/>
</dbReference>
<evidence type="ECO:0000256" key="9">
    <source>
        <dbReference type="ARBA" id="ARBA00022842"/>
    </source>
</evidence>
<evidence type="ECO:0000256" key="4">
    <source>
        <dbReference type="ARBA" id="ARBA00022695"/>
    </source>
</evidence>
<evidence type="ECO:0000256" key="7">
    <source>
        <dbReference type="ARBA" id="ARBA00022800"/>
    </source>
</evidence>
<evidence type="ECO:0000313" key="15">
    <source>
        <dbReference type="EMBL" id="EGQ14087.1"/>
    </source>
</evidence>
<proteinExistence type="inferred from homology"/>
<dbReference type="InterPro" id="IPR002646">
    <property type="entry name" value="PolA_pol_head_dom"/>
</dbReference>
<comment type="similarity">
    <text evidence="11">Belongs to the tRNA nucleotidyltransferase/poly(A) polymerase family.</text>
</comment>
<gene>
    <name evidence="15" type="primary">pcnA</name>
    <name evidence="15" type="ORF">HMPREF9136_1622</name>
</gene>
<evidence type="ECO:0000256" key="5">
    <source>
        <dbReference type="ARBA" id="ARBA00022723"/>
    </source>
</evidence>
<organism evidence="15 16">
    <name type="scientific">Prevotella dentalis (strain ATCC 49559 / DSM 3688 / JCM 13448 / NCTC 12043 / ES 2772)</name>
    <name type="common">Mitsuokella dentalis</name>
    <dbReference type="NCBI Taxonomy" id="908937"/>
    <lineage>
        <taxon>Bacteria</taxon>
        <taxon>Pseudomonadati</taxon>
        <taxon>Bacteroidota</taxon>
        <taxon>Bacteroidia</taxon>
        <taxon>Bacteroidales</taxon>
        <taxon>Prevotellaceae</taxon>
        <taxon>Prevotella</taxon>
    </lineage>
</organism>
<dbReference type="Pfam" id="PF01966">
    <property type="entry name" value="HD"/>
    <property type="match status" value="1"/>
</dbReference>
<dbReference type="GO" id="GO:1990817">
    <property type="term" value="F:poly(A) RNA polymerase activity"/>
    <property type="evidence" value="ECO:0007669"/>
    <property type="project" value="UniProtKB-EC"/>
</dbReference>
<evidence type="ECO:0000256" key="3">
    <source>
        <dbReference type="ARBA" id="ARBA00022694"/>
    </source>
</evidence>
<evidence type="ECO:0000256" key="6">
    <source>
        <dbReference type="ARBA" id="ARBA00022741"/>
    </source>
</evidence>
<dbReference type="eggNOG" id="COG0617">
    <property type="taxonomic scope" value="Bacteria"/>
</dbReference>
<evidence type="ECO:0000256" key="1">
    <source>
        <dbReference type="ARBA" id="ARBA00001946"/>
    </source>
</evidence>
<dbReference type="Pfam" id="PF12627">
    <property type="entry name" value="PolyA_pol_RNAbd"/>
    <property type="match status" value="1"/>
</dbReference>
<dbReference type="EC" id="2.7.7.19" evidence="15"/>
<reference evidence="15 16" key="1">
    <citation type="submission" date="2011-04" db="EMBL/GenBank/DDBJ databases">
        <authorList>
            <person name="Muzny D."/>
            <person name="Qin X."/>
            <person name="Deng J."/>
            <person name="Jiang H."/>
            <person name="Liu Y."/>
            <person name="Qu J."/>
            <person name="Song X.-Z."/>
            <person name="Zhang L."/>
            <person name="Thornton R."/>
            <person name="Coyle M."/>
            <person name="Francisco L."/>
            <person name="Jackson L."/>
            <person name="Javaid M."/>
            <person name="Korchina V."/>
            <person name="Kovar C."/>
            <person name="Mata R."/>
            <person name="Mathew T."/>
            <person name="Ngo R."/>
            <person name="Nguyen L."/>
            <person name="Nguyen N."/>
            <person name="Okwuonu G."/>
            <person name="Ongeri F."/>
            <person name="Pham C."/>
            <person name="Simmons D."/>
            <person name="Wilczek-Boney K."/>
            <person name="Hale W."/>
            <person name="Jakkamsetti A."/>
            <person name="Pham P."/>
            <person name="Ruth R."/>
            <person name="San Lucas F."/>
            <person name="Warren J."/>
            <person name="Zhang J."/>
            <person name="Zhao Z."/>
            <person name="Zhou C."/>
            <person name="Zhu D."/>
            <person name="Lee S."/>
            <person name="Bess C."/>
            <person name="Blankenburg K."/>
            <person name="Forbes L."/>
            <person name="Fu Q."/>
            <person name="Gubbala S."/>
            <person name="Hirani K."/>
            <person name="Jayaseelan J.C."/>
            <person name="Lara F."/>
            <person name="Munidasa M."/>
            <person name="Palculict T."/>
            <person name="Patil S."/>
            <person name="Pu L.-L."/>
            <person name="Saada N."/>
            <person name="Tang L."/>
            <person name="Weissenberger G."/>
            <person name="Zhu Y."/>
            <person name="Hemphill L."/>
            <person name="Shang Y."/>
            <person name="Youmans B."/>
            <person name="Ayvaz T."/>
            <person name="Ross M."/>
            <person name="Santibanez J."/>
            <person name="Aqrawi P."/>
            <person name="Gross S."/>
            <person name="Joshi V."/>
            <person name="Fowler G."/>
            <person name="Nazareth L."/>
            <person name="Reid J."/>
            <person name="Worley K."/>
            <person name="Petrosino J."/>
            <person name="Highlander S."/>
            <person name="Gibbs R."/>
        </authorList>
    </citation>
    <scope>NUCLEOTIDE SEQUENCE [LARGE SCALE GENOMIC DNA]</scope>
    <source>
        <strain evidence="15 16">DSM 3688</strain>
    </source>
</reference>
<protein>
    <submittedName>
        <fullName evidence="15">PolyA polymerase family protein</fullName>
        <ecNumber evidence="15">2.7.7.19</ecNumber>
    </submittedName>
</protein>
<keyword evidence="5" id="KW-0479">Metal-binding</keyword>
<dbReference type="GO" id="GO:0008033">
    <property type="term" value="P:tRNA processing"/>
    <property type="evidence" value="ECO:0007669"/>
    <property type="project" value="UniProtKB-KW"/>
</dbReference>
<comment type="caution">
    <text evidence="15">The sequence shown here is derived from an EMBL/GenBank/DDBJ whole genome shotgun (WGS) entry which is preliminary data.</text>
</comment>
<dbReference type="InterPro" id="IPR043519">
    <property type="entry name" value="NT_sf"/>
</dbReference>
<comment type="cofactor">
    <cofactor evidence="1">
        <name>Mg(2+)</name>
        <dbReference type="ChEBI" id="CHEBI:18420"/>
    </cofactor>
</comment>
<keyword evidence="2 11" id="KW-0808">Transferase</keyword>
<evidence type="ECO:0000259" key="14">
    <source>
        <dbReference type="Pfam" id="PF12627"/>
    </source>
</evidence>
<dbReference type="STRING" id="908937.Prede_2666"/>
<keyword evidence="8" id="KW-0067">ATP-binding</keyword>
<dbReference type="SUPFAM" id="SSF81891">
    <property type="entry name" value="Poly A polymerase C-terminal region-like"/>
    <property type="match status" value="1"/>
</dbReference>
<dbReference type="GO" id="GO:0042245">
    <property type="term" value="P:RNA repair"/>
    <property type="evidence" value="ECO:0007669"/>
    <property type="project" value="UniProtKB-KW"/>
</dbReference>
<dbReference type="InterPro" id="IPR050124">
    <property type="entry name" value="tRNA_CCA-adding_enzyme"/>
</dbReference>
<feature type="domain" description="tRNA nucleotidyltransferase/poly(A) polymerase RNA and SrmB- binding" evidence="14">
    <location>
        <begin position="209"/>
        <end position="269"/>
    </location>
</feature>
<dbReference type="PANTHER" id="PTHR47545">
    <property type="entry name" value="MULTIFUNCTIONAL CCA PROTEIN"/>
    <property type="match status" value="1"/>
</dbReference>
<feature type="domain" description="Poly A polymerase head" evidence="12">
    <location>
        <begin position="53"/>
        <end position="181"/>
    </location>
</feature>
<sequence length="528" mass="61063">MNIFVTLQPLFNRTFTVHDTIMRQLSDADLARLLDQDIFHLISEAADSLHLECYVVGGYVRDLFLERPSSDIDVVVVGSGIQVASRLKELLGRRAHLAVFRNFGTAQVKFRGQEVEFVGARRESYSHDSRKPHVEDGTLEDDQNRRDFTINAMAVCLNRERFGELVDPFDGIADLEDGIIRTPLDPDITFSDDPLRMMRCVRFATQLKFYIEDETFEALGRNAHRIKIISGERVEEELNKIMLADQPSRGFVDLHRCGLLKLILPELAALDVVETRNGRAHKNNFFHTLEVVDNLCRAQRQRLADLRARLAAAPPDSPEAEQLHAELQRMQEHWLWLRWGALLHDIGKPRSKRWDNVQGWTFHNHNYLGAKMVPGIFRRLKLPMDSKMKYVQKLVDLHMRPIAMADEEVTDSAVRRLVNDADDDVDELMMLCEADITSKNRVKKQRFLENFRLVREKIADLLEKDFRRQLQPCIDGNEIMEMFHLPPSREVGTLKQTLKDAVLDNRVPNEREPLMQLLMEKARQMGLV</sequence>
<evidence type="ECO:0000313" key="16">
    <source>
        <dbReference type="Proteomes" id="UP000007820"/>
    </source>
</evidence>
<dbReference type="GO" id="GO:0046872">
    <property type="term" value="F:metal ion binding"/>
    <property type="evidence" value="ECO:0007669"/>
    <property type="project" value="UniProtKB-KW"/>
</dbReference>
<dbReference type="Proteomes" id="UP000007820">
    <property type="component" value="Unassembled WGS sequence"/>
</dbReference>
<dbReference type="GO" id="GO:0003723">
    <property type="term" value="F:RNA binding"/>
    <property type="evidence" value="ECO:0007669"/>
    <property type="project" value="UniProtKB-KW"/>
</dbReference>
<dbReference type="CDD" id="cd05398">
    <property type="entry name" value="NT_ClassII-CCAase"/>
    <property type="match status" value="1"/>
</dbReference>
<evidence type="ECO:0000259" key="12">
    <source>
        <dbReference type="Pfam" id="PF01743"/>
    </source>
</evidence>
<dbReference type="InterPro" id="IPR006675">
    <property type="entry name" value="HDIG_dom"/>
</dbReference>
<evidence type="ECO:0000259" key="13">
    <source>
        <dbReference type="Pfam" id="PF01966"/>
    </source>
</evidence>
<keyword evidence="4 15" id="KW-0548">Nucleotidyltransferase</keyword>
<dbReference type="PANTHER" id="PTHR47545:SF1">
    <property type="entry name" value="MULTIFUNCTIONAL CCA PROTEIN"/>
    <property type="match status" value="1"/>
</dbReference>
<evidence type="ECO:0000256" key="11">
    <source>
        <dbReference type="RuleBase" id="RU003953"/>
    </source>
</evidence>
<evidence type="ECO:0000256" key="10">
    <source>
        <dbReference type="ARBA" id="ARBA00022884"/>
    </source>
</evidence>
<dbReference type="CDD" id="cd00077">
    <property type="entry name" value="HDc"/>
    <property type="match status" value="1"/>
</dbReference>
<keyword evidence="10 11" id="KW-0694">RNA-binding</keyword>
<keyword evidence="6" id="KW-0547">Nucleotide-binding</keyword>
<dbReference type="Gene3D" id="3.30.460.10">
    <property type="entry name" value="Beta Polymerase, domain 2"/>
    <property type="match status" value="1"/>
</dbReference>
<keyword evidence="7" id="KW-0692">RNA repair</keyword>
<dbReference type="EMBL" id="AFPW01000023">
    <property type="protein sequence ID" value="EGQ14087.1"/>
    <property type="molecule type" value="Genomic_DNA"/>
</dbReference>
<evidence type="ECO:0000256" key="8">
    <source>
        <dbReference type="ARBA" id="ARBA00022840"/>
    </source>
</evidence>